<dbReference type="InterPro" id="IPR000700">
    <property type="entry name" value="PAS-assoc_C"/>
</dbReference>
<feature type="transmembrane region" description="Helical" evidence="14">
    <location>
        <begin position="282"/>
        <end position="303"/>
    </location>
</feature>
<evidence type="ECO:0000259" key="20">
    <source>
        <dbReference type="PROSITE" id="PS50894"/>
    </source>
</evidence>
<dbReference type="PRINTS" id="PR00344">
    <property type="entry name" value="BCTRLSENSOR"/>
</dbReference>
<evidence type="ECO:0000256" key="12">
    <source>
        <dbReference type="PROSITE-ProRule" id="PRU00110"/>
    </source>
</evidence>
<keyword evidence="4" id="KW-1003">Cell membrane</keyword>
<keyword evidence="22" id="KW-1185">Reference proteome</keyword>
<keyword evidence="7" id="KW-0547">Nucleotide-binding</keyword>
<dbReference type="SMART" id="SM00387">
    <property type="entry name" value="HATPase_c"/>
    <property type="match status" value="1"/>
</dbReference>
<comment type="subcellular location">
    <subcellularLocation>
        <location evidence="2">Cell membrane</location>
        <topology evidence="2">Multi-pass membrane protein</topology>
    </subcellularLocation>
</comment>
<evidence type="ECO:0000259" key="16">
    <source>
        <dbReference type="PROSITE" id="PS50110"/>
    </source>
</evidence>
<dbReference type="PROSITE" id="PS50894">
    <property type="entry name" value="HPT"/>
    <property type="match status" value="1"/>
</dbReference>
<dbReference type="Pfam" id="PF02518">
    <property type="entry name" value="HATPase_c"/>
    <property type="match status" value="1"/>
</dbReference>
<feature type="transmembrane region" description="Helical" evidence="14">
    <location>
        <begin position="172"/>
        <end position="193"/>
    </location>
</feature>
<dbReference type="Pfam" id="PF03924">
    <property type="entry name" value="CHASE"/>
    <property type="match status" value="1"/>
</dbReference>
<dbReference type="SUPFAM" id="SSF52172">
    <property type="entry name" value="CheY-like"/>
    <property type="match status" value="1"/>
</dbReference>
<feature type="domain" description="CHASE" evidence="19">
    <location>
        <begin position="444"/>
        <end position="549"/>
    </location>
</feature>
<dbReference type="SMART" id="SM01079">
    <property type="entry name" value="CHASE"/>
    <property type="match status" value="1"/>
</dbReference>
<dbReference type="PROSITE" id="PS50109">
    <property type="entry name" value="HIS_KIN"/>
    <property type="match status" value="1"/>
</dbReference>
<feature type="domain" description="PAC" evidence="18">
    <location>
        <begin position="750"/>
        <end position="802"/>
    </location>
</feature>
<dbReference type="InterPro" id="IPR006189">
    <property type="entry name" value="CHASE_dom"/>
</dbReference>
<evidence type="ECO:0000256" key="3">
    <source>
        <dbReference type="ARBA" id="ARBA00012438"/>
    </source>
</evidence>
<evidence type="ECO:0000256" key="2">
    <source>
        <dbReference type="ARBA" id="ARBA00004651"/>
    </source>
</evidence>
<evidence type="ECO:0000259" key="15">
    <source>
        <dbReference type="PROSITE" id="PS50109"/>
    </source>
</evidence>
<dbReference type="Pfam" id="PF13426">
    <property type="entry name" value="PAS_9"/>
    <property type="match status" value="2"/>
</dbReference>
<keyword evidence="5 13" id="KW-0597">Phosphoprotein</keyword>
<dbReference type="Pfam" id="PF05231">
    <property type="entry name" value="MASE1"/>
    <property type="match status" value="1"/>
</dbReference>
<dbReference type="CDD" id="cd00130">
    <property type="entry name" value="PAS"/>
    <property type="match status" value="2"/>
</dbReference>
<dbReference type="Gene3D" id="3.40.50.2300">
    <property type="match status" value="1"/>
</dbReference>
<dbReference type="InterPro" id="IPR004358">
    <property type="entry name" value="Sig_transdc_His_kin-like_C"/>
</dbReference>
<dbReference type="InterPro" id="IPR036890">
    <property type="entry name" value="HATPase_C_sf"/>
</dbReference>
<dbReference type="InterPro" id="IPR003594">
    <property type="entry name" value="HATPase_dom"/>
</dbReference>
<dbReference type="InterPro" id="IPR008207">
    <property type="entry name" value="Sig_transdc_His_kin_Hpt_dom"/>
</dbReference>
<dbReference type="InterPro" id="IPR042240">
    <property type="entry name" value="CHASE_sf"/>
</dbReference>
<keyword evidence="6 14" id="KW-0812">Transmembrane</keyword>
<feature type="domain" description="PAS" evidence="17">
    <location>
        <begin position="668"/>
        <end position="706"/>
    </location>
</feature>
<feature type="transmembrane region" description="Helical" evidence="14">
    <location>
        <begin position="604"/>
        <end position="633"/>
    </location>
</feature>
<keyword evidence="10" id="KW-0902">Two-component regulatory system</keyword>
<dbReference type="EMBL" id="CP139781">
    <property type="protein sequence ID" value="WRQ85626.1"/>
    <property type="molecule type" value="Genomic_DNA"/>
</dbReference>
<evidence type="ECO:0000259" key="17">
    <source>
        <dbReference type="PROSITE" id="PS50112"/>
    </source>
</evidence>
<evidence type="ECO:0000313" key="21">
    <source>
        <dbReference type="EMBL" id="WRQ85626.1"/>
    </source>
</evidence>
<dbReference type="NCBIfam" id="TIGR00229">
    <property type="entry name" value="sensory_box"/>
    <property type="match status" value="3"/>
</dbReference>
<reference evidence="21 22" key="1">
    <citation type="submission" date="2023-12" db="EMBL/GenBank/DDBJ databases">
        <title>Description of an unclassified Opitutus bacterium of Verrucomicrobiota.</title>
        <authorList>
            <person name="Zhang D.-F."/>
        </authorList>
    </citation>
    <scope>NUCLEOTIDE SEQUENCE [LARGE SCALE GENOMIC DNA]</scope>
    <source>
        <strain evidence="21 22">WL0086</strain>
    </source>
</reference>
<dbReference type="InterPro" id="IPR011006">
    <property type="entry name" value="CheY-like_superfamily"/>
</dbReference>
<dbReference type="PROSITE" id="PS50839">
    <property type="entry name" value="CHASE"/>
    <property type="match status" value="1"/>
</dbReference>
<dbReference type="SMART" id="SM00091">
    <property type="entry name" value="PAS"/>
    <property type="match status" value="2"/>
</dbReference>
<evidence type="ECO:0000256" key="7">
    <source>
        <dbReference type="ARBA" id="ARBA00022741"/>
    </source>
</evidence>
<dbReference type="Gene3D" id="3.30.565.10">
    <property type="entry name" value="Histidine kinase-like ATPase, C-terminal domain"/>
    <property type="match status" value="1"/>
</dbReference>
<feature type="transmembrane region" description="Helical" evidence="14">
    <location>
        <begin position="246"/>
        <end position="270"/>
    </location>
</feature>
<dbReference type="SUPFAM" id="SSF47226">
    <property type="entry name" value="Histidine-containing phosphotransfer domain, HPT domain"/>
    <property type="match status" value="1"/>
</dbReference>
<comment type="catalytic activity">
    <reaction evidence="1">
        <text>ATP + protein L-histidine = ADP + protein N-phospho-L-histidine.</text>
        <dbReference type="EC" id="2.7.13.3"/>
    </reaction>
</comment>
<name>A0ABZ1C2E4_9BACT</name>
<dbReference type="InterPro" id="IPR001789">
    <property type="entry name" value="Sig_transdc_resp-reg_receiver"/>
</dbReference>
<evidence type="ECO:0000256" key="4">
    <source>
        <dbReference type="ARBA" id="ARBA00022475"/>
    </source>
</evidence>
<dbReference type="RefSeq" id="WP_221032831.1">
    <property type="nucleotide sequence ID" value="NZ_CP139781.1"/>
</dbReference>
<feature type="transmembrane region" description="Helical" evidence="14">
    <location>
        <begin position="56"/>
        <end position="72"/>
    </location>
</feature>
<feature type="transmembrane region" description="Helical" evidence="14">
    <location>
        <begin position="205"/>
        <end position="226"/>
    </location>
</feature>
<evidence type="ECO:0000256" key="11">
    <source>
        <dbReference type="ARBA" id="ARBA00023136"/>
    </source>
</evidence>
<dbReference type="PROSITE" id="PS50110">
    <property type="entry name" value="RESPONSE_REGULATORY"/>
    <property type="match status" value="1"/>
</dbReference>
<evidence type="ECO:0000256" key="10">
    <source>
        <dbReference type="ARBA" id="ARBA00023012"/>
    </source>
</evidence>
<evidence type="ECO:0000256" key="6">
    <source>
        <dbReference type="ARBA" id="ARBA00022692"/>
    </source>
</evidence>
<proteinExistence type="predicted"/>
<feature type="modified residue" description="4-aspartylphosphate" evidence="13">
    <location>
        <position position="1260"/>
    </location>
</feature>
<dbReference type="Gene3D" id="3.30.450.20">
    <property type="entry name" value="PAS domain"/>
    <property type="match status" value="2"/>
</dbReference>
<protein>
    <recommendedName>
        <fullName evidence="3">histidine kinase</fullName>
        <ecNumber evidence="3">2.7.13.3</ecNumber>
    </recommendedName>
</protein>
<organism evidence="21 22">
    <name type="scientific">Actomonas aquatica</name>
    <dbReference type="NCBI Taxonomy" id="2866162"/>
    <lineage>
        <taxon>Bacteria</taxon>
        <taxon>Pseudomonadati</taxon>
        <taxon>Verrucomicrobiota</taxon>
        <taxon>Opitutia</taxon>
        <taxon>Opitutales</taxon>
        <taxon>Opitutaceae</taxon>
        <taxon>Actomonas</taxon>
    </lineage>
</organism>
<dbReference type="InterPro" id="IPR036641">
    <property type="entry name" value="HPT_dom_sf"/>
</dbReference>
<dbReference type="Proteomes" id="UP000738431">
    <property type="component" value="Chromosome"/>
</dbReference>
<feature type="transmembrane region" description="Helical" evidence="14">
    <location>
        <begin position="309"/>
        <end position="329"/>
    </location>
</feature>
<evidence type="ECO:0000259" key="19">
    <source>
        <dbReference type="PROSITE" id="PS50839"/>
    </source>
</evidence>
<evidence type="ECO:0000256" key="9">
    <source>
        <dbReference type="ARBA" id="ARBA00022989"/>
    </source>
</evidence>
<sequence>MSFSAWNAFGSNSPFGGAAASMDAPPRASWRLVIAGALLVWGLSELGLLVSSVSGMASPVWPAAGLGVWMVLRGGRRMLWGVVLGAFLSRVNTGLGAESWVAALGPGVEAWIGAEVIRRVGARTVLRSRRLAEVVSWLVAAVAGALPNMVLGVGILWGVGVVPTTDLPVVALTWWVGDVFGIVLLVSTLETWWRSRGEAEPLWRNLGRLAGLVGATVLAAGVALWPSEPGGWLFLLFPPLLLGKHWGGRMGVQLVVMLIAVAAVLATATGRGPFYGDQLNEGLLSMEVFLASVIATALALPLFRMLGTFRLGAVVLLTGWSLSAVVYHLHRRTEVRAEVAHLDAEVVNTMDALEDRMTIYVEALRAGEALFHTTGDVDAAQWRRFADALRLPESFPGIRGVGVIWPVEEADLPAFRVQMAAARAGDLAVHEVPGVERPVVAAGDPRHLVIGYIEPESANGAALGLDVGSEANRRAAALLARDSGEARLTRRIVLVQDGRKRAGFLLYLPVYANGWPTTTVAERRAAFRHWVYAPFVTESFVEGVLPSLTQELTLDLFEGSSTAPGDLLYAGGPTQDAGAAYAAVRELKLGGESFTLGWRKTEKFAGAGAVTSSWIGAGLALAVLAAAGMATLLQVSQQRAQVLVTERTTELEKAQAQMAELIALQRGVLDSNNFAFISVDLQGIIRSFNRGAERMLGYAASEVIGRRTPEGFHLVEEVEREAAALSRKFGEPVAADMGVFVALALRGLKDEREWTYVRSDGVKVPVKLSVTAIRNEAGEVTGFLGVAQDLTSHKQAEASRRAAMIELSMLKQALDQFVEISVSDLNGTILYANRKFCENSGYTHDELVGQNHSILNSGEHAPEFFRKLWKTIRGGYNWHGDICNRTKDGRNYWVDTLIVPELNVDGEVRRYVSIRIDVTRNREYEKGLAQARDDAIALSRLKSEFLANVSHELRTPMNGVIGMADMLSGMVTHPEHHRMIEVIRQSGENLLTIINDILDLSKVEAGKMRLSVADFDLATLLREAIELLVPRAESKHVALRCEIPPGSDWWVSGDEGRLRQVVINLLGNALKFTDAGTVSLRLRDLSSLSSRRQMRIEVEDTGCGIPADMLERLFESFVQVDGSDSRAQGGTGLGLSISRQIIELMGGRVGVESELGVGSTFWVELSLPVGVRPVPGGLTAVAKPAAVRAERTRIGSAETPAKEPSGPGPLEILLVEDNRANQEVATLMLRRMGHTVTVANNGQEGLDTLSVARFDVVLMDCQMPVLDGFTATRKLRAGDVPGVDPRIPVVALTAYAMEGDRQRCIDAGMDDYLTKPLRAREVTAALRGVVQRAAMAMGPARKTDGIHEESAADVLDEEVVAELCEIEAEPGLDVFTFVARGFVASWADELAVLAALRDEGEWEAFAQKVHQFGGSAATFGGQRVRRLAIYMEKRVKEGDRTAAQELWPELAEASRVLSERAELRMAELKTAVR</sequence>
<feature type="transmembrane region" description="Helical" evidence="14">
    <location>
        <begin position="134"/>
        <end position="160"/>
    </location>
</feature>
<dbReference type="Pfam" id="PF01627">
    <property type="entry name" value="Hpt"/>
    <property type="match status" value="1"/>
</dbReference>
<feature type="domain" description="PAC" evidence="18">
    <location>
        <begin position="876"/>
        <end position="930"/>
    </location>
</feature>
<evidence type="ECO:0000256" key="5">
    <source>
        <dbReference type="ARBA" id="ARBA00022553"/>
    </source>
</evidence>
<evidence type="ECO:0000256" key="1">
    <source>
        <dbReference type="ARBA" id="ARBA00000085"/>
    </source>
</evidence>
<dbReference type="SUPFAM" id="SSF55874">
    <property type="entry name" value="ATPase domain of HSP90 chaperone/DNA topoisomerase II/histidine kinase"/>
    <property type="match status" value="1"/>
</dbReference>
<dbReference type="PROSITE" id="PS50112">
    <property type="entry name" value="PAS"/>
    <property type="match status" value="2"/>
</dbReference>
<dbReference type="InterPro" id="IPR005467">
    <property type="entry name" value="His_kinase_dom"/>
</dbReference>
<dbReference type="InterPro" id="IPR003661">
    <property type="entry name" value="HisK_dim/P_dom"/>
</dbReference>
<gene>
    <name evidence="21" type="ORF">K1X11_012510</name>
</gene>
<dbReference type="Pfam" id="PF00512">
    <property type="entry name" value="HisKA"/>
    <property type="match status" value="1"/>
</dbReference>
<keyword evidence="9 14" id="KW-1133">Transmembrane helix</keyword>
<evidence type="ECO:0000256" key="8">
    <source>
        <dbReference type="ARBA" id="ARBA00022840"/>
    </source>
</evidence>
<dbReference type="InterPro" id="IPR000014">
    <property type="entry name" value="PAS"/>
</dbReference>
<dbReference type="InterPro" id="IPR035965">
    <property type="entry name" value="PAS-like_dom_sf"/>
</dbReference>
<feature type="domain" description="PAS" evidence="17">
    <location>
        <begin position="820"/>
        <end position="851"/>
    </location>
</feature>
<dbReference type="InterPro" id="IPR001610">
    <property type="entry name" value="PAC"/>
</dbReference>
<dbReference type="SMART" id="SM00448">
    <property type="entry name" value="REC"/>
    <property type="match status" value="1"/>
</dbReference>
<feature type="modified residue" description="Phosphohistidine" evidence="12">
    <location>
        <position position="1410"/>
    </location>
</feature>
<keyword evidence="11 14" id="KW-0472">Membrane</keyword>
<accession>A0ABZ1C2E4</accession>
<dbReference type="CDD" id="cd00082">
    <property type="entry name" value="HisKA"/>
    <property type="match status" value="1"/>
</dbReference>
<feature type="domain" description="Response regulatory" evidence="16">
    <location>
        <begin position="1211"/>
        <end position="1330"/>
    </location>
</feature>
<dbReference type="Pfam" id="PF00072">
    <property type="entry name" value="Response_reg"/>
    <property type="match status" value="1"/>
</dbReference>
<feature type="domain" description="HPt" evidence="20">
    <location>
        <begin position="1371"/>
        <end position="1464"/>
    </location>
</feature>
<dbReference type="CDD" id="cd17546">
    <property type="entry name" value="REC_hyHK_CKI1_RcsC-like"/>
    <property type="match status" value="1"/>
</dbReference>
<dbReference type="CDD" id="cd16922">
    <property type="entry name" value="HATPase_EvgS-ArcB-TorS-like"/>
    <property type="match status" value="1"/>
</dbReference>
<dbReference type="SMART" id="SM00086">
    <property type="entry name" value="PAC"/>
    <property type="match status" value="2"/>
</dbReference>
<dbReference type="SUPFAM" id="SSF47384">
    <property type="entry name" value="Homodimeric domain of signal transducing histidine kinase"/>
    <property type="match status" value="1"/>
</dbReference>
<dbReference type="Gene3D" id="1.10.287.130">
    <property type="match status" value="1"/>
</dbReference>
<dbReference type="Gene3D" id="3.30.450.350">
    <property type="entry name" value="CHASE domain"/>
    <property type="match status" value="1"/>
</dbReference>
<evidence type="ECO:0000256" key="13">
    <source>
        <dbReference type="PROSITE-ProRule" id="PRU00169"/>
    </source>
</evidence>
<dbReference type="SMART" id="SM00388">
    <property type="entry name" value="HisKA"/>
    <property type="match status" value="1"/>
</dbReference>
<evidence type="ECO:0000256" key="14">
    <source>
        <dbReference type="SAM" id="Phobius"/>
    </source>
</evidence>
<dbReference type="PANTHER" id="PTHR45339">
    <property type="entry name" value="HYBRID SIGNAL TRANSDUCTION HISTIDINE KINASE J"/>
    <property type="match status" value="1"/>
</dbReference>
<evidence type="ECO:0000259" key="18">
    <source>
        <dbReference type="PROSITE" id="PS50113"/>
    </source>
</evidence>
<feature type="domain" description="Histidine kinase" evidence="15">
    <location>
        <begin position="948"/>
        <end position="1169"/>
    </location>
</feature>
<dbReference type="SUPFAM" id="SSF55785">
    <property type="entry name" value="PYP-like sensor domain (PAS domain)"/>
    <property type="match status" value="2"/>
</dbReference>
<evidence type="ECO:0000313" key="22">
    <source>
        <dbReference type="Proteomes" id="UP000738431"/>
    </source>
</evidence>
<keyword evidence="8" id="KW-0067">ATP-binding</keyword>
<dbReference type="PROSITE" id="PS50113">
    <property type="entry name" value="PAC"/>
    <property type="match status" value="2"/>
</dbReference>
<dbReference type="InterPro" id="IPR007895">
    <property type="entry name" value="MASE1"/>
</dbReference>
<dbReference type="PANTHER" id="PTHR45339:SF1">
    <property type="entry name" value="HYBRID SIGNAL TRANSDUCTION HISTIDINE KINASE J"/>
    <property type="match status" value="1"/>
</dbReference>
<dbReference type="InterPro" id="IPR036097">
    <property type="entry name" value="HisK_dim/P_sf"/>
</dbReference>
<dbReference type="Gene3D" id="1.20.120.160">
    <property type="entry name" value="HPT domain"/>
    <property type="match status" value="1"/>
</dbReference>
<dbReference type="EC" id="2.7.13.3" evidence="3"/>